<comment type="caution">
    <text evidence="4">The sequence shown here is derived from an EMBL/GenBank/DDBJ whole genome shotgun (WGS) entry which is preliminary data.</text>
</comment>
<dbReference type="SUPFAM" id="SSF88946">
    <property type="entry name" value="Sigma2 domain of RNA polymerase sigma factors"/>
    <property type="match status" value="1"/>
</dbReference>
<dbReference type="Gene3D" id="1.10.10.10">
    <property type="entry name" value="Winged helix-like DNA-binding domain superfamily/Winged helix DNA-binding domain"/>
    <property type="match status" value="1"/>
</dbReference>
<dbReference type="InterPro" id="IPR014284">
    <property type="entry name" value="RNA_pol_sigma-70_dom"/>
</dbReference>
<evidence type="ECO:0000259" key="3">
    <source>
        <dbReference type="Pfam" id="PF08281"/>
    </source>
</evidence>
<feature type="domain" description="RNA polymerase sigma factor 70 region 4 type 2" evidence="3">
    <location>
        <begin position="116"/>
        <end position="166"/>
    </location>
</feature>
<protein>
    <submittedName>
        <fullName evidence="4">RNA polymerase sigma-70 factor, ECF subfamily</fullName>
    </submittedName>
</protein>
<keyword evidence="5" id="KW-1185">Reference proteome</keyword>
<reference evidence="4 5" key="1">
    <citation type="submission" date="2021-04" db="EMBL/GenBank/DDBJ databases">
        <authorList>
            <person name="Rakotoarivonina H."/>
        </authorList>
    </citation>
    <scope>NUCLEOTIDE SEQUENCE [LARGE SCALE GENOMIC DNA]</scope>
    <source>
        <strain evidence="4 5">XE</strain>
    </source>
</reference>
<dbReference type="Gene3D" id="3.10.450.50">
    <property type="match status" value="1"/>
</dbReference>
<dbReference type="NCBIfam" id="NF007214">
    <property type="entry name" value="PRK09636.1"/>
    <property type="match status" value="1"/>
</dbReference>
<name>A0ABM8V1N9_THEXY</name>
<dbReference type="InterPro" id="IPR013325">
    <property type="entry name" value="RNA_pol_sigma_r2"/>
</dbReference>
<dbReference type="NCBIfam" id="TIGR02937">
    <property type="entry name" value="sigma70-ECF"/>
    <property type="match status" value="1"/>
</dbReference>
<dbReference type="Pfam" id="PF08281">
    <property type="entry name" value="Sigma70_r4_2"/>
    <property type="match status" value="1"/>
</dbReference>
<dbReference type="InterPro" id="IPR013324">
    <property type="entry name" value="RNA_pol_sigma_r3/r4-like"/>
</dbReference>
<evidence type="ECO:0000313" key="5">
    <source>
        <dbReference type="Proteomes" id="UP000681526"/>
    </source>
</evidence>
<dbReference type="InterPro" id="IPR032710">
    <property type="entry name" value="NTF2-like_dom_sf"/>
</dbReference>
<dbReference type="PANTHER" id="PTHR30173:SF36">
    <property type="entry name" value="ECF RNA POLYMERASE SIGMA FACTOR SIGJ"/>
    <property type="match status" value="1"/>
</dbReference>
<evidence type="ECO:0000259" key="2">
    <source>
        <dbReference type="Pfam" id="PF04542"/>
    </source>
</evidence>
<evidence type="ECO:0000256" key="1">
    <source>
        <dbReference type="ARBA" id="ARBA00011344"/>
    </source>
</evidence>
<feature type="domain" description="RNA polymerase sigma-70 region 2" evidence="2">
    <location>
        <begin position="16"/>
        <end position="81"/>
    </location>
</feature>
<dbReference type="Proteomes" id="UP000681526">
    <property type="component" value="Unassembled WGS sequence"/>
</dbReference>
<dbReference type="InterPro" id="IPR036388">
    <property type="entry name" value="WH-like_DNA-bd_sf"/>
</dbReference>
<dbReference type="InterPro" id="IPR052704">
    <property type="entry name" value="ECF_Sigma-70_Domain"/>
</dbReference>
<dbReference type="InterPro" id="IPR013249">
    <property type="entry name" value="RNA_pol_sigma70_r4_t2"/>
</dbReference>
<dbReference type="Pfam" id="PF04542">
    <property type="entry name" value="Sigma70_r2"/>
    <property type="match status" value="1"/>
</dbReference>
<dbReference type="NCBIfam" id="TIGR02957">
    <property type="entry name" value="SigX4"/>
    <property type="match status" value="1"/>
</dbReference>
<dbReference type="SUPFAM" id="SSF54427">
    <property type="entry name" value="NTF2-like"/>
    <property type="match status" value="1"/>
</dbReference>
<dbReference type="InterPro" id="IPR007627">
    <property type="entry name" value="RNA_pol_sigma70_r2"/>
</dbReference>
<accession>A0ABM8V1N9</accession>
<gene>
    <name evidence="4" type="primary">txxe 1184-rpoE3</name>
    <name evidence="4" type="ORF">TXXE_05105</name>
</gene>
<dbReference type="SUPFAM" id="SSF88659">
    <property type="entry name" value="Sigma3 and sigma4 domains of RNA polymerase sigma factors"/>
    <property type="match status" value="1"/>
</dbReference>
<sequence length="305" mass="34150">MPESTNRKSRMHVEQLYASYRPYLMDMAYRMLGSVSDAEDAVQDLFAALHRERLPDVANPKAYLAKGLTHRCLNVMKSAARRKVTYVGEWLPEPWMETPDNAMEAIERREDVSYAFLVMLERLTPLERAVVVLREVFDYDYAEIAGMLDKTETACRKILSRAKKKLGARAAQPAPRRPQGEQELVRRWVSAIASGRIGDILDLIAEDAVHVTDGGGKTRAAINPIYGRKRVAALLETLANRRFKDARLYAARFNGSTGIAAVQDGRLVGVICFDWNADGTVQNLYAVLNPEKLERLAVPSPSDIG</sequence>
<comment type="subunit">
    <text evidence="1">Interacts transiently with the RNA polymerase catalytic core formed by RpoA, RpoB, RpoC and RpoZ (2 alpha, 1 beta, 1 beta' and 1 omega subunit) to form the RNA polymerase holoenzyme that can initiate transcription.</text>
</comment>
<dbReference type="Gene3D" id="1.10.1740.10">
    <property type="match status" value="1"/>
</dbReference>
<evidence type="ECO:0000313" key="4">
    <source>
        <dbReference type="EMBL" id="CAG5081498.1"/>
    </source>
</evidence>
<dbReference type="RefSeq" id="WP_213483735.1">
    <property type="nucleotide sequence ID" value="NZ_CAJRAY010000023.1"/>
</dbReference>
<dbReference type="InterPro" id="IPR014303">
    <property type="entry name" value="RNA_pol_sigma-70_ECF"/>
</dbReference>
<dbReference type="EMBL" id="CAJRAY010000023">
    <property type="protein sequence ID" value="CAG5081498.1"/>
    <property type="molecule type" value="Genomic_DNA"/>
</dbReference>
<dbReference type="PANTHER" id="PTHR30173">
    <property type="entry name" value="SIGMA 19 FACTOR"/>
    <property type="match status" value="1"/>
</dbReference>
<organism evidence="4 5">
    <name type="scientific">Thermobacillus xylanilyticus</name>
    <dbReference type="NCBI Taxonomy" id="76633"/>
    <lineage>
        <taxon>Bacteria</taxon>
        <taxon>Bacillati</taxon>
        <taxon>Bacillota</taxon>
        <taxon>Bacilli</taxon>
        <taxon>Bacillales</taxon>
        <taxon>Paenibacillaceae</taxon>
        <taxon>Thermobacillus</taxon>
    </lineage>
</organism>
<proteinExistence type="predicted"/>